<evidence type="ECO:0000313" key="3">
    <source>
        <dbReference type="EMBL" id="AZZ53557.1"/>
    </source>
</evidence>
<keyword evidence="3" id="KW-0808">Transferase</keyword>
<evidence type="ECO:0000256" key="1">
    <source>
        <dbReference type="SAM" id="MobiDB-lite"/>
    </source>
</evidence>
<dbReference type="PANTHER" id="PTHR43792">
    <property type="entry name" value="GNAT FAMILY, PUTATIVE (AFU_ORTHOLOGUE AFUA_3G00765)-RELATED-RELATED"/>
    <property type="match status" value="1"/>
</dbReference>
<organism evidence="3 4">
    <name type="scientific">Rathayibacter festucae DSM 15932</name>
    <dbReference type="NCBI Taxonomy" id="1328866"/>
    <lineage>
        <taxon>Bacteria</taxon>
        <taxon>Bacillati</taxon>
        <taxon>Actinomycetota</taxon>
        <taxon>Actinomycetes</taxon>
        <taxon>Micrococcales</taxon>
        <taxon>Microbacteriaceae</taxon>
        <taxon>Rathayibacter</taxon>
    </lineage>
</organism>
<proteinExistence type="predicted"/>
<dbReference type="SUPFAM" id="SSF55729">
    <property type="entry name" value="Acyl-CoA N-acyltransferases (Nat)"/>
    <property type="match status" value="1"/>
</dbReference>
<reference evidence="3 4" key="1">
    <citation type="submission" date="2018-03" db="EMBL/GenBank/DDBJ databases">
        <title>Bacteriophage NCPPB3778 and a type I-E CRISPR drive the evolution of the US Biological Select Agent, Rathayibacter toxicus.</title>
        <authorList>
            <person name="Davis E.W.II."/>
            <person name="Tabima J.F."/>
            <person name="Weisberg A.J."/>
            <person name="Dantas Lopes L."/>
            <person name="Wiseman M.S."/>
            <person name="Wiseman M.S."/>
            <person name="Pupko T."/>
            <person name="Belcher M.S."/>
            <person name="Sechler A.J."/>
            <person name="Tancos M.A."/>
            <person name="Schroeder B.K."/>
            <person name="Murray T.D."/>
            <person name="Luster D.G."/>
            <person name="Schneider W.L."/>
            <person name="Rogers E."/>
            <person name="Andreote F.D."/>
            <person name="Grunwald N.J."/>
            <person name="Putnam M.L."/>
            <person name="Chang J.H."/>
        </authorList>
    </citation>
    <scope>NUCLEOTIDE SEQUENCE [LARGE SCALE GENOMIC DNA]</scope>
    <source>
        <strain evidence="3 4">DSM 15932</strain>
    </source>
</reference>
<evidence type="ECO:0000313" key="4">
    <source>
        <dbReference type="Proteomes" id="UP000285317"/>
    </source>
</evidence>
<dbReference type="PROSITE" id="PS51186">
    <property type="entry name" value="GNAT"/>
    <property type="match status" value="1"/>
</dbReference>
<dbReference type="Gene3D" id="3.40.630.30">
    <property type="match status" value="1"/>
</dbReference>
<dbReference type="GO" id="GO:0016747">
    <property type="term" value="F:acyltransferase activity, transferring groups other than amino-acyl groups"/>
    <property type="evidence" value="ECO:0007669"/>
    <property type="project" value="InterPro"/>
</dbReference>
<dbReference type="PANTHER" id="PTHR43792:SF1">
    <property type="entry name" value="N-ACETYLTRANSFERASE DOMAIN-CONTAINING PROTEIN"/>
    <property type="match status" value="1"/>
</dbReference>
<feature type="region of interest" description="Disordered" evidence="1">
    <location>
        <begin position="1"/>
        <end position="20"/>
    </location>
</feature>
<dbReference type="InterPro" id="IPR000182">
    <property type="entry name" value="GNAT_dom"/>
</dbReference>
<dbReference type="AlphaFoldDB" id="A0A3Q9V1V4"/>
<dbReference type="KEGG" id="rfs:C1I64_16960"/>
<evidence type="ECO:0000259" key="2">
    <source>
        <dbReference type="PROSITE" id="PS51186"/>
    </source>
</evidence>
<dbReference type="Pfam" id="PF13302">
    <property type="entry name" value="Acetyltransf_3"/>
    <property type="match status" value="1"/>
</dbReference>
<dbReference type="InterPro" id="IPR016181">
    <property type="entry name" value="Acyl_CoA_acyltransferase"/>
</dbReference>
<feature type="domain" description="N-acetyltransferase" evidence="2">
    <location>
        <begin position="23"/>
        <end position="188"/>
    </location>
</feature>
<gene>
    <name evidence="3" type="ORF">C1I64_16960</name>
</gene>
<name>A0A3Q9V1V4_9MICO</name>
<accession>A0A3Q9V1V4</accession>
<protein>
    <submittedName>
        <fullName evidence="3">N-acetyltransferase</fullName>
    </submittedName>
</protein>
<dbReference type="Proteomes" id="UP000285317">
    <property type="component" value="Chromosome"/>
</dbReference>
<sequence length="197" mass="21755">MDGGDDQRDGAEPSPVETTERLLLHRPAETDLDELFALYSDPRLAEGDPLLLHPTRAHTRAVLDRRREQWARDGLSSWVVRERNPRGGGGLIGVGGCSLLAGTAWNVAFTLHPDHWDKGYAQEIATAGIGRARLLRPELPITAVVVEQNRRSHRAVERLGLVRAWAGTDAHSPDPTARVVLYADRPLSAERIDRLTS</sequence>
<feature type="compositionally biased region" description="Basic and acidic residues" evidence="1">
    <location>
        <begin position="1"/>
        <end position="11"/>
    </location>
</feature>
<dbReference type="InterPro" id="IPR051531">
    <property type="entry name" value="N-acetyltransferase"/>
</dbReference>
<dbReference type="RefSeq" id="WP_127888011.1">
    <property type="nucleotide sequence ID" value="NZ_CP028137.1"/>
</dbReference>
<dbReference type="EMBL" id="CP028137">
    <property type="protein sequence ID" value="AZZ53557.1"/>
    <property type="molecule type" value="Genomic_DNA"/>
</dbReference>